<dbReference type="InterPro" id="IPR058240">
    <property type="entry name" value="rSAM_sf"/>
</dbReference>
<dbReference type="AlphaFoldDB" id="S3BGT4"/>
<evidence type="ECO:0000313" key="3">
    <source>
        <dbReference type="Proteomes" id="UP000014400"/>
    </source>
</evidence>
<accession>S3BGT4</accession>
<dbReference type="InterPro" id="IPR007197">
    <property type="entry name" value="rSAM"/>
</dbReference>
<dbReference type="SMART" id="SM00729">
    <property type="entry name" value="Elp3"/>
    <property type="match status" value="1"/>
</dbReference>
<dbReference type="Proteomes" id="UP000014400">
    <property type="component" value="Unassembled WGS sequence"/>
</dbReference>
<name>S3BGT4_9BURK</name>
<dbReference type="GO" id="GO:0051539">
    <property type="term" value="F:4 iron, 4 sulfur cluster binding"/>
    <property type="evidence" value="ECO:0007669"/>
    <property type="project" value="TreeGrafter"/>
</dbReference>
<reference evidence="2 3" key="1">
    <citation type="submission" date="2013-04" db="EMBL/GenBank/DDBJ databases">
        <title>The Genome Sequence of Sutterella wadsworthensis HGA0223.</title>
        <authorList>
            <consortium name="The Broad Institute Genomics Platform"/>
            <person name="Earl A."/>
            <person name="Ward D."/>
            <person name="Feldgarden M."/>
            <person name="Gevers D."/>
            <person name="Schmidt T.M."/>
            <person name="Dover J."/>
            <person name="Dai D."/>
            <person name="Walker B."/>
            <person name="Young S."/>
            <person name="Zeng Q."/>
            <person name="Gargeya S."/>
            <person name="Fitzgerald M."/>
            <person name="Haas B."/>
            <person name="Abouelleil A."/>
            <person name="Allen A.W."/>
            <person name="Alvarado L."/>
            <person name="Arachchi H.M."/>
            <person name="Berlin A.M."/>
            <person name="Chapman S.B."/>
            <person name="Gainer-Dewar J."/>
            <person name="Goldberg J."/>
            <person name="Griggs A."/>
            <person name="Gujja S."/>
            <person name="Hansen M."/>
            <person name="Howarth C."/>
            <person name="Imamovic A."/>
            <person name="Ireland A."/>
            <person name="Larimer J."/>
            <person name="McCowan C."/>
            <person name="Murphy C."/>
            <person name="Pearson M."/>
            <person name="Poon T.W."/>
            <person name="Priest M."/>
            <person name="Roberts A."/>
            <person name="Saif S."/>
            <person name="Shea T."/>
            <person name="Sisk P."/>
            <person name="Sykes S."/>
            <person name="Wortman J."/>
            <person name="Nusbaum C."/>
            <person name="Birren B."/>
        </authorList>
    </citation>
    <scope>NUCLEOTIDE SEQUENCE [LARGE SCALE GENOMIC DNA]</scope>
    <source>
        <strain evidence="2 3">HGA0223</strain>
    </source>
</reference>
<sequence length="490" mass="53160">MSEGTVHPLAQPVGRTHASGAFDWRAVPSADPRTSAFALDTAPALPAAAEEFSGEACREIVEDLLDRTRTGAAVAEVHAPFCESKCDGCGCWQHAYKELESRRWADALVREMAAWADTHAQAGAPIQALRFGGGTPSALEPVDILHVLAKARQYLPLSNDCSIELQARVHGFSEEKIEAALAGGVTRFVLPVRSFSTEVRQAAGRLDAGGAAEKLLKRLTEYNESAVAVELNFGLPGQSLEVWTADLERACQLPLDGLMIRAAGETDMLGEVAKTFRAADPALMARMHERAFEVLADNGWERRTALAWSRSERDRTTFDVLAAGDADKFAFGCGAHGRLFGRELLIEPELGEWLSAVWMGRRPVSSVAEPKSGWRAAALLAQGALLGRFSLERIEHASGLRITESLEPLFDNWTAAGLLRRTGALGTWIRLTDAGLYWHQALAARMALRIDAAELLELPHRLLGGRRFEAAAQIIPADVWESAERAAALS</sequence>
<dbReference type="SFLD" id="SFLDG01065">
    <property type="entry name" value="anaerobic_coproporphyrinogen-I"/>
    <property type="match status" value="1"/>
</dbReference>
<dbReference type="GO" id="GO:0006779">
    <property type="term" value="P:porphyrin-containing compound biosynthetic process"/>
    <property type="evidence" value="ECO:0007669"/>
    <property type="project" value="TreeGrafter"/>
</dbReference>
<keyword evidence="3" id="KW-1185">Reference proteome</keyword>
<evidence type="ECO:0000313" key="2">
    <source>
        <dbReference type="EMBL" id="EPD98555.1"/>
    </source>
</evidence>
<proteinExistence type="predicted"/>
<dbReference type="EMBL" id="ATCF01000022">
    <property type="protein sequence ID" value="EPD98555.1"/>
    <property type="molecule type" value="Genomic_DNA"/>
</dbReference>
<dbReference type="GO" id="GO:0005737">
    <property type="term" value="C:cytoplasm"/>
    <property type="evidence" value="ECO:0007669"/>
    <property type="project" value="TreeGrafter"/>
</dbReference>
<dbReference type="HOGENOM" id="CLU_027579_4_0_4"/>
<dbReference type="STRING" id="1203554.HMPREF1476_01594"/>
<dbReference type="eggNOG" id="COG0635">
    <property type="taxonomic scope" value="Bacteria"/>
</dbReference>
<protein>
    <recommendedName>
        <fullName evidence="1">Elp3/MiaA/NifB-like radical SAM core domain-containing protein</fullName>
    </recommendedName>
</protein>
<evidence type="ECO:0000259" key="1">
    <source>
        <dbReference type="SMART" id="SM00729"/>
    </source>
</evidence>
<dbReference type="GO" id="GO:0003824">
    <property type="term" value="F:catalytic activity"/>
    <property type="evidence" value="ECO:0007669"/>
    <property type="project" value="InterPro"/>
</dbReference>
<dbReference type="PANTHER" id="PTHR13932:SF9">
    <property type="entry name" value="COPROPORPHYRINOGEN III OXIDASE"/>
    <property type="match status" value="1"/>
</dbReference>
<dbReference type="SFLD" id="SFLDS00029">
    <property type="entry name" value="Radical_SAM"/>
    <property type="match status" value="1"/>
</dbReference>
<dbReference type="RefSeq" id="WP_016474784.1">
    <property type="nucleotide sequence ID" value="NZ_KE150480.1"/>
</dbReference>
<dbReference type="PATRIC" id="fig|1203554.3.peg.1673"/>
<feature type="domain" description="Elp3/MiaA/NifB-like radical SAM core" evidence="1">
    <location>
        <begin position="72"/>
        <end position="290"/>
    </location>
</feature>
<dbReference type="SUPFAM" id="SSF102114">
    <property type="entry name" value="Radical SAM enzymes"/>
    <property type="match status" value="1"/>
</dbReference>
<organism evidence="2 3">
    <name type="scientific">Sutterella wadsworthensis HGA0223</name>
    <dbReference type="NCBI Taxonomy" id="1203554"/>
    <lineage>
        <taxon>Bacteria</taxon>
        <taxon>Pseudomonadati</taxon>
        <taxon>Pseudomonadota</taxon>
        <taxon>Betaproteobacteria</taxon>
        <taxon>Burkholderiales</taxon>
        <taxon>Sutterellaceae</taxon>
        <taxon>Sutterella</taxon>
    </lineage>
</organism>
<dbReference type="PANTHER" id="PTHR13932">
    <property type="entry name" value="COPROPORPHYRINIGEN III OXIDASE"/>
    <property type="match status" value="1"/>
</dbReference>
<dbReference type="Pfam" id="PF04055">
    <property type="entry name" value="Radical_SAM"/>
    <property type="match status" value="1"/>
</dbReference>
<gene>
    <name evidence="2" type="ORF">HMPREF1476_01594</name>
</gene>
<dbReference type="InterPro" id="IPR006638">
    <property type="entry name" value="Elp3/MiaA/NifB-like_rSAM"/>
</dbReference>
<comment type="caution">
    <text evidence="2">The sequence shown here is derived from an EMBL/GenBank/DDBJ whole genome shotgun (WGS) entry which is preliminary data.</text>
</comment>
<dbReference type="InterPro" id="IPR034505">
    <property type="entry name" value="Coproporphyrinogen-III_oxidase"/>
</dbReference>